<dbReference type="Proteomes" id="UP000288102">
    <property type="component" value="Unassembled WGS sequence"/>
</dbReference>
<evidence type="ECO:0000256" key="2">
    <source>
        <dbReference type="SAM" id="SignalP"/>
    </source>
</evidence>
<dbReference type="EMBL" id="QWDM01000003">
    <property type="protein sequence ID" value="RUT71583.1"/>
    <property type="molecule type" value="Genomic_DNA"/>
</dbReference>
<keyword evidence="4" id="KW-1185">Reference proteome</keyword>
<feature type="chain" id="PRO_5019476486" evidence="2">
    <location>
        <begin position="22"/>
        <end position="59"/>
    </location>
</feature>
<dbReference type="PROSITE" id="PS51257">
    <property type="entry name" value="PROKAR_LIPOPROTEIN"/>
    <property type="match status" value="1"/>
</dbReference>
<protein>
    <submittedName>
        <fullName evidence="3">Uncharacterized protein</fullName>
    </submittedName>
</protein>
<comment type="caution">
    <text evidence="3">The sequence shown here is derived from an EMBL/GenBank/DDBJ whole genome shotgun (WGS) entry which is preliminary data.</text>
</comment>
<accession>A0A434AB12</accession>
<feature type="signal peptide" evidence="2">
    <location>
        <begin position="1"/>
        <end position="21"/>
    </location>
</feature>
<keyword evidence="2" id="KW-0732">Signal</keyword>
<sequence length="59" mass="6357">MKKLIIVGTFALFTATLFSCTADELDTPVKKETLKKIDPVPSYADGPGDQPVIVLPPPK</sequence>
<dbReference type="RefSeq" id="WP_127337390.1">
    <property type="nucleotide sequence ID" value="NZ_QWDM01000003.1"/>
</dbReference>
<dbReference type="OrthoDB" id="1376926at2"/>
<name>A0A434AB12_9FLAO</name>
<proteinExistence type="predicted"/>
<evidence type="ECO:0000313" key="4">
    <source>
        <dbReference type="Proteomes" id="UP000288102"/>
    </source>
</evidence>
<feature type="region of interest" description="Disordered" evidence="1">
    <location>
        <begin position="40"/>
        <end position="59"/>
    </location>
</feature>
<gene>
    <name evidence="3" type="ORF">D0817_05510</name>
</gene>
<evidence type="ECO:0000313" key="3">
    <source>
        <dbReference type="EMBL" id="RUT71583.1"/>
    </source>
</evidence>
<organism evidence="3 4">
    <name type="scientific">Flavobacterium cupreum</name>
    <dbReference type="NCBI Taxonomy" id="2133766"/>
    <lineage>
        <taxon>Bacteria</taxon>
        <taxon>Pseudomonadati</taxon>
        <taxon>Bacteroidota</taxon>
        <taxon>Flavobacteriia</taxon>
        <taxon>Flavobacteriales</taxon>
        <taxon>Flavobacteriaceae</taxon>
        <taxon>Flavobacterium</taxon>
    </lineage>
</organism>
<dbReference type="AlphaFoldDB" id="A0A434AB12"/>
<evidence type="ECO:0000256" key="1">
    <source>
        <dbReference type="SAM" id="MobiDB-lite"/>
    </source>
</evidence>
<reference evidence="4" key="1">
    <citation type="journal article" date="2019" name="Syst. Appl. Microbiol.">
        <title>Flavobacterium circumlabens sp. nov. and Flavobacterium cupreum sp. nov., two psychrotrophic species isolated from Antarctic environmental samples.</title>
        <authorList>
            <person name="Kralova S."/>
            <person name="Busse H.-J."/>
            <person name="Svec P."/>
            <person name="Maslanova I."/>
            <person name="Stankova E."/>
            <person name="Bartak M."/>
            <person name="Sedlacek I."/>
        </authorList>
    </citation>
    <scope>NUCLEOTIDE SEQUENCE [LARGE SCALE GENOMIC DNA]</scope>
    <source>
        <strain evidence="4">CCM 8825</strain>
    </source>
</reference>